<dbReference type="PANTHER" id="PTHR23024">
    <property type="entry name" value="ARYLACETAMIDE DEACETYLASE"/>
    <property type="match status" value="1"/>
</dbReference>
<dbReference type="EMBL" id="CALLCH030000009">
    <property type="protein sequence ID" value="CAI4213894.1"/>
    <property type="molecule type" value="Genomic_DNA"/>
</dbReference>
<dbReference type="InterPro" id="IPR029058">
    <property type="entry name" value="AB_hydrolase_fold"/>
</dbReference>
<dbReference type="InterPro" id="IPR050466">
    <property type="entry name" value="Carboxylest/Gibb_receptor"/>
</dbReference>
<dbReference type="GO" id="GO:0016787">
    <property type="term" value="F:hydrolase activity"/>
    <property type="evidence" value="ECO:0007669"/>
    <property type="project" value="InterPro"/>
</dbReference>
<sequence>MEPYTVDPASQHPNSIVLFERFRTFRTAYKHINGHPIHAFFIVPNSLPGGPRPLLARIHGGGFVEGEAEASIRPFFLELALKHGAVILTPDYRLRPEHELTDTIADIKSFWEWVEDGLAQKALSSSLPEITVDINNLMVAGRAREATSRYRPHYST</sequence>
<evidence type="ECO:0000313" key="2">
    <source>
        <dbReference type="EMBL" id="CAI4213894.1"/>
    </source>
</evidence>
<dbReference type="SUPFAM" id="SSF53474">
    <property type="entry name" value="alpha/beta-Hydrolases"/>
    <property type="match status" value="1"/>
</dbReference>
<protein>
    <recommendedName>
        <fullName evidence="1">Alpha/beta hydrolase fold-3 domain-containing protein</fullName>
    </recommendedName>
</protein>
<evidence type="ECO:0000313" key="3">
    <source>
        <dbReference type="Proteomes" id="UP000838763"/>
    </source>
</evidence>
<organism evidence="2 3">
    <name type="scientific">Parascedosporium putredinis</name>
    <dbReference type="NCBI Taxonomy" id="1442378"/>
    <lineage>
        <taxon>Eukaryota</taxon>
        <taxon>Fungi</taxon>
        <taxon>Dikarya</taxon>
        <taxon>Ascomycota</taxon>
        <taxon>Pezizomycotina</taxon>
        <taxon>Sordariomycetes</taxon>
        <taxon>Hypocreomycetidae</taxon>
        <taxon>Microascales</taxon>
        <taxon>Microascaceae</taxon>
        <taxon>Parascedosporium</taxon>
    </lineage>
</organism>
<accession>A0A9P1H0U5</accession>
<feature type="domain" description="Alpha/beta hydrolase fold-3" evidence="1">
    <location>
        <begin position="58"/>
        <end position="141"/>
    </location>
</feature>
<comment type="caution">
    <text evidence="2">The sequence shown here is derived from an EMBL/GenBank/DDBJ whole genome shotgun (WGS) entry which is preliminary data.</text>
</comment>
<keyword evidence="3" id="KW-1185">Reference proteome</keyword>
<gene>
    <name evidence="2" type="ORF">PPNO1_LOCUS3638</name>
</gene>
<dbReference type="Pfam" id="PF07859">
    <property type="entry name" value="Abhydrolase_3"/>
    <property type="match status" value="1"/>
</dbReference>
<proteinExistence type="predicted"/>
<evidence type="ECO:0000259" key="1">
    <source>
        <dbReference type="Pfam" id="PF07859"/>
    </source>
</evidence>
<dbReference type="OrthoDB" id="19653at2759"/>
<reference evidence="2" key="1">
    <citation type="submission" date="2022-11" db="EMBL/GenBank/DDBJ databases">
        <authorList>
            <person name="Scott C."/>
            <person name="Bruce N."/>
        </authorList>
    </citation>
    <scope>NUCLEOTIDE SEQUENCE</scope>
</reference>
<name>A0A9P1H0U5_9PEZI</name>
<dbReference type="Proteomes" id="UP000838763">
    <property type="component" value="Unassembled WGS sequence"/>
</dbReference>
<dbReference type="InterPro" id="IPR013094">
    <property type="entry name" value="AB_hydrolase_3"/>
</dbReference>
<dbReference type="PANTHER" id="PTHR23024:SF24">
    <property type="entry name" value="ALPHA_BETA HYDROLASE FOLD-3 DOMAIN-CONTAINING PROTEIN"/>
    <property type="match status" value="1"/>
</dbReference>
<dbReference type="Gene3D" id="3.40.50.1820">
    <property type="entry name" value="alpha/beta hydrolase"/>
    <property type="match status" value="1"/>
</dbReference>
<dbReference type="AlphaFoldDB" id="A0A9P1H0U5"/>